<keyword evidence="1" id="KW-0560">Oxidoreductase</keyword>
<proteinExistence type="predicted"/>
<keyword evidence="2" id="KW-0503">Monooxygenase</keyword>
<organism evidence="4 5">
    <name type="scientific">Mesorhizobium denitrificans</name>
    <dbReference type="NCBI Taxonomy" id="2294114"/>
    <lineage>
        <taxon>Bacteria</taxon>
        <taxon>Pseudomonadati</taxon>
        <taxon>Pseudomonadota</taxon>
        <taxon>Alphaproteobacteria</taxon>
        <taxon>Hyphomicrobiales</taxon>
        <taxon>Phyllobacteriaceae</taxon>
        <taxon>Mesorhizobium</taxon>
    </lineage>
</organism>
<protein>
    <submittedName>
        <fullName evidence="4">LLM class flavin-dependent oxidoreductase</fullName>
    </submittedName>
</protein>
<dbReference type="Pfam" id="PF00296">
    <property type="entry name" value="Bac_luciferase"/>
    <property type="match status" value="1"/>
</dbReference>
<evidence type="ECO:0000313" key="5">
    <source>
        <dbReference type="Proteomes" id="UP000262379"/>
    </source>
</evidence>
<dbReference type="EMBL" id="QURN01000012">
    <property type="protein sequence ID" value="RFC66610.1"/>
    <property type="molecule type" value="Genomic_DNA"/>
</dbReference>
<evidence type="ECO:0000256" key="1">
    <source>
        <dbReference type="ARBA" id="ARBA00023002"/>
    </source>
</evidence>
<dbReference type="InterPro" id="IPR036661">
    <property type="entry name" value="Luciferase-like_sf"/>
</dbReference>
<dbReference type="GO" id="GO:0016705">
    <property type="term" value="F:oxidoreductase activity, acting on paired donors, with incorporation or reduction of molecular oxygen"/>
    <property type="evidence" value="ECO:0007669"/>
    <property type="project" value="InterPro"/>
</dbReference>
<dbReference type="Gene3D" id="3.20.20.30">
    <property type="entry name" value="Luciferase-like domain"/>
    <property type="match status" value="1"/>
</dbReference>
<dbReference type="RefSeq" id="WP_116624787.1">
    <property type="nucleotide sequence ID" value="NZ_QURN01000012.1"/>
</dbReference>
<dbReference type="InterPro" id="IPR050766">
    <property type="entry name" value="Bact_Lucif_Oxidored"/>
</dbReference>
<dbReference type="InterPro" id="IPR011251">
    <property type="entry name" value="Luciferase-like_dom"/>
</dbReference>
<sequence>MEIGIYSFGDVQKDATTGELGSTAEATRNLLEAIQLADQVGLDYFGIGEHHTREMPASAATVILGAAAASTKNIKLGSAVTVLSTDDPVRVYQQFATLDALSNGRAEITAGRGSSTESFPLFGHSLNDYDALYAEKLDLLMLINESESVTWNGKFRPALNKAQVVPRPDGGSLPIWLATGGNPQSSVRAGLNGLPISYAIIGGQANRFAPLAELYRRAAAQAGVAPEKIKVSVASPGFVGEDAAKAKDFFWTHWHAVMEQLGKIRGFAPPPRFHYDKEASGDGALFAGSPEEIAERIVKLHGSLGHMRQFFQIDVGQMPHREYLRSIELFGTKVKPLVDAALGDKAKAKEANRDA</sequence>
<keyword evidence="5" id="KW-1185">Reference proteome</keyword>
<dbReference type="GO" id="GO:0004497">
    <property type="term" value="F:monooxygenase activity"/>
    <property type="evidence" value="ECO:0007669"/>
    <property type="project" value="UniProtKB-KW"/>
</dbReference>
<dbReference type="GO" id="GO:0005829">
    <property type="term" value="C:cytosol"/>
    <property type="evidence" value="ECO:0007669"/>
    <property type="project" value="TreeGrafter"/>
</dbReference>
<name>A0A371XBL3_9HYPH</name>
<dbReference type="AlphaFoldDB" id="A0A371XBL3"/>
<dbReference type="SUPFAM" id="SSF51679">
    <property type="entry name" value="Bacterial luciferase-like"/>
    <property type="match status" value="1"/>
</dbReference>
<evidence type="ECO:0000256" key="2">
    <source>
        <dbReference type="ARBA" id="ARBA00023033"/>
    </source>
</evidence>
<dbReference type="Proteomes" id="UP000262379">
    <property type="component" value="Unassembled WGS sequence"/>
</dbReference>
<accession>A0A371XBL3</accession>
<dbReference type="PANTHER" id="PTHR30137">
    <property type="entry name" value="LUCIFERASE-LIKE MONOOXYGENASE"/>
    <property type="match status" value="1"/>
</dbReference>
<feature type="domain" description="Luciferase-like" evidence="3">
    <location>
        <begin position="1"/>
        <end position="304"/>
    </location>
</feature>
<comment type="caution">
    <text evidence="4">The sequence shown here is derived from an EMBL/GenBank/DDBJ whole genome shotgun (WGS) entry which is preliminary data.</text>
</comment>
<evidence type="ECO:0000313" key="4">
    <source>
        <dbReference type="EMBL" id="RFC66610.1"/>
    </source>
</evidence>
<dbReference type="PANTHER" id="PTHR30137:SF8">
    <property type="entry name" value="BLR5498 PROTEIN"/>
    <property type="match status" value="1"/>
</dbReference>
<reference evidence="5" key="1">
    <citation type="submission" date="2018-08" db="EMBL/GenBank/DDBJ databases">
        <authorList>
            <person name="Im W.T."/>
        </authorList>
    </citation>
    <scope>NUCLEOTIDE SEQUENCE [LARGE SCALE GENOMIC DNA]</scope>
    <source>
        <strain evidence="5">LA-28</strain>
    </source>
</reference>
<evidence type="ECO:0000259" key="3">
    <source>
        <dbReference type="Pfam" id="PF00296"/>
    </source>
</evidence>
<gene>
    <name evidence="4" type="ORF">DY251_15275</name>
</gene>